<accession>A0A6J7XK29</accession>
<dbReference type="GO" id="GO:0008233">
    <property type="term" value="F:peptidase activity"/>
    <property type="evidence" value="ECO:0007669"/>
    <property type="project" value="UniProtKB-KW"/>
</dbReference>
<evidence type="ECO:0000313" key="7">
    <source>
        <dbReference type="EMBL" id="CAB5230283.1"/>
    </source>
</evidence>
<evidence type="ECO:0000256" key="5">
    <source>
        <dbReference type="ARBA" id="ARBA00023045"/>
    </source>
</evidence>
<protein>
    <submittedName>
        <fullName evidence="7">Prohead protease</fullName>
    </submittedName>
</protein>
<reference evidence="7" key="1">
    <citation type="submission" date="2020-05" db="EMBL/GenBank/DDBJ databases">
        <authorList>
            <person name="Chiriac C."/>
            <person name="Salcher M."/>
            <person name="Ghai R."/>
            <person name="Kavagutti S V."/>
        </authorList>
    </citation>
    <scope>NUCLEOTIDE SEQUENCE</scope>
</reference>
<gene>
    <name evidence="7" type="ORF">UFOVP1569_56</name>
</gene>
<keyword evidence="2 7" id="KW-0645">Protease</keyword>
<dbReference type="NCBIfam" id="TIGR01543">
    <property type="entry name" value="proheadase_HK97"/>
    <property type="match status" value="1"/>
</dbReference>
<organism evidence="7">
    <name type="scientific">uncultured Caudovirales phage</name>
    <dbReference type="NCBI Taxonomy" id="2100421"/>
    <lineage>
        <taxon>Viruses</taxon>
        <taxon>Duplodnaviria</taxon>
        <taxon>Heunggongvirae</taxon>
        <taxon>Uroviricota</taxon>
        <taxon>Caudoviricetes</taxon>
        <taxon>Peduoviridae</taxon>
        <taxon>Maltschvirus</taxon>
        <taxon>Maltschvirus maltsch</taxon>
    </lineage>
</organism>
<dbReference type="SUPFAM" id="SSF56784">
    <property type="entry name" value="HAD-like"/>
    <property type="match status" value="1"/>
</dbReference>
<dbReference type="Pfam" id="PF04586">
    <property type="entry name" value="Peptidase_S78"/>
    <property type="match status" value="1"/>
</dbReference>
<dbReference type="GO" id="GO:0006508">
    <property type="term" value="P:proteolysis"/>
    <property type="evidence" value="ECO:0007669"/>
    <property type="project" value="UniProtKB-KW"/>
</dbReference>
<keyword evidence="1" id="KW-1188">Viral release from host cell</keyword>
<dbReference type="InterPro" id="IPR054613">
    <property type="entry name" value="Peptidase_S78_dom"/>
</dbReference>
<dbReference type="InterPro" id="IPR036412">
    <property type="entry name" value="HAD-like_sf"/>
</dbReference>
<sequence length="392" mass="42460">MADLTPNAGMAAAAQQGLEWRAEGLGGDGLVEATITDARKMANREALSESKVRRMPAWFARHAVDLEAPQNDPDNENYPGAGRVAWQLWGGDAGRSWADVKVRQLDEETRNLHYGLDHIIAEVDGTLLDGTAPIVKTIDFINGRPEPVCIVSGRKEAERADTVAALDAAGVEYYELYLNDTEAGTIEFKTMVAEELMTEYNVVLAVDNDEAARAAYNTLGIATLAPDDIPEAAGAADQEEDAMNPFRHTAPVKLEVRESAMGAEYLTVTGYAAVFDQMSHDLGGFREVIQPGAFADVLGANPDVHLVIGHNMDLPLARTRNGTLELGEDIRGLKMWARIDSRLSYAKDLAVQLKSGLVDQMSFAFTIPEGGDTWSVDESGAVTRTVNRIDGL</sequence>
<proteinExistence type="predicted"/>
<dbReference type="Gene3D" id="3.40.50.1000">
    <property type="entry name" value="HAD superfamily/HAD-like"/>
    <property type="match status" value="1"/>
</dbReference>
<name>A0A6J7XK29_9CAUD</name>
<evidence type="ECO:0000256" key="1">
    <source>
        <dbReference type="ARBA" id="ARBA00022612"/>
    </source>
</evidence>
<feature type="non-terminal residue" evidence="7">
    <location>
        <position position="392"/>
    </location>
</feature>
<keyword evidence="4" id="KW-0118">Viral capsid assembly</keyword>
<evidence type="ECO:0000256" key="2">
    <source>
        <dbReference type="ARBA" id="ARBA00022670"/>
    </source>
</evidence>
<evidence type="ECO:0000256" key="4">
    <source>
        <dbReference type="ARBA" id="ARBA00022950"/>
    </source>
</evidence>
<dbReference type="InterPro" id="IPR023214">
    <property type="entry name" value="HAD_sf"/>
</dbReference>
<dbReference type="EMBL" id="LR798409">
    <property type="protein sequence ID" value="CAB5230283.1"/>
    <property type="molecule type" value="Genomic_DNA"/>
</dbReference>
<evidence type="ECO:0000259" key="6">
    <source>
        <dbReference type="Pfam" id="PF04586"/>
    </source>
</evidence>
<dbReference type="InterPro" id="IPR006433">
    <property type="entry name" value="Prohead_protease"/>
</dbReference>
<feature type="domain" description="Prohead serine protease" evidence="6">
    <location>
        <begin position="254"/>
        <end position="390"/>
    </location>
</feature>
<evidence type="ECO:0000256" key="3">
    <source>
        <dbReference type="ARBA" id="ARBA00022801"/>
    </source>
</evidence>
<keyword evidence="3" id="KW-0378">Hydrolase</keyword>
<dbReference type="GO" id="GO:0046797">
    <property type="term" value="P:viral procapsid maturation"/>
    <property type="evidence" value="ECO:0007669"/>
    <property type="project" value="UniProtKB-KW"/>
</dbReference>
<keyword evidence="5" id="KW-1273">Viral capsid maturation</keyword>